<proteinExistence type="inferred from homology"/>
<sequence>MTISEPSTPPRRGVLVTGASRGVGAEVARVFASVCGDRVAVHYRSSRAEAEAVAAGLEGDGHTVVQGDLADPQQVERLVGEAAAALGRIDVLVNNAALFAEDPSTQGRRLDLSVEHSSYEDWVQGWRRTTDVNLLGTANVTYLVARHMMEVDPAHDLPRGRIVTVGSRGAYRGEPQVPAYGASKAGVHAMTQSLAVALAPHGIACVGIAPGFIATDMGAAVLDGPQGDAVRAQSPFGRVATPQEVAAAVMTLAEPGAEWASGAIVDFNGASYLH</sequence>
<dbReference type="PANTHER" id="PTHR42760">
    <property type="entry name" value="SHORT-CHAIN DEHYDROGENASES/REDUCTASES FAMILY MEMBER"/>
    <property type="match status" value="1"/>
</dbReference>
<evidence type="ECO:0000256" key="2">
    <source>
        <dbReference type="ARBA" id="ARBA00023002"/>
    </source>
</evidence>
<dbReference type="InterPro" id="IPR002347">
    <property type="entry name" value="SDR_fam"/>
</dbReference>
<dbReference type="RefSeq" id="WP_179483277.1">
    <property type="nucleotide sequence ID" value="NZ_JACCFW010000001.1"/>
</dbReference>
<keyword evidence="4" id="KW-1185">Reference proteome</keyword>
<dbReference type="PROSITE" id="PS00061">
    <property type="entry name" value="ADH_SHORT"/>
    <property type="match status" value="1"/>
</dbReference>
<dbReference type="Pfam" id="PF13561">
    <property type="entry name" value="adh_short_C2"/>
    <property type="match status" value="1"/>
</dbReference>
<dbReference type="Gene3D" id="3.40.50.720">
    <property type="entry name" value="NAD(P)-binding Rossmann-like Domain"/>
    <property type="match status" value="1"/>
</dbReference>
<organism evidence="3 4">
    <name type="scientific">Allobranchiibius huperziae</name>
    <dbReference type="NCBI Taxonomy" id="1874116"/>
    <lineage>
        <taxon>Bacteria</taxon>
        <taxon>Bacillati</taxon>
        <taxon>Actinomycetota</taxon>
        <taxon>Actinomycetes</taxon>
        <taxon>Micrococcales</taxon>
        <taxon>Dermacoccaceae</taxon>
        <taxon>Allobranchiibius</taxon>
    </lineage>
</organism>
<dbReference type="SUPFAM" id="SSF51735">
    <property type="entry name" value="NAD(P)-binding Rossmann-fold domains"/>
    <property type="match status" value="1"/>
</dbReference>
<dbReference type="AlphaFoldDB" id="A0A853DHD3"/>
<evidence type="ECO:0000313" key="3">
    <source>
        <dbReference type="EMBL" id="NYJ76188.1"/>
    </source>
</evidence>
<name>A0A853DHD3_9MICO</name>
<dbReference type="CDD" id="cd05233">
    <property type="entry name" value="SDR_c"/>
    <property type="match status" value="1"/>
</dbReference>
<comment type="similarity">
    <text evidence="1">Belongs to the short-chain dehydrogenases/reductases (SDR) family.</text>
</comment>
<dbReference type="GO" id="GO:0016616">
    <property type="term" value="F:oxidoreductase activity, acting on the CH-OH group of donors, NAD or NADP as acceptor"/>
    <property type="evidence" value="ECO:0007669"/>
    <property type="project" value="TreeGrafter"/>
</dbReference>
<dbReference type="InterPro" id="IPR036291">
    <property type="entry name" value="NAD(P)-bd_dom_sf"/>
</dbReference>
<evidence type="ECO:0000313" key="4">
    <source>
        <dbReference type="Proteomes" id="UP000571817"/>
    </source>
</evidence>
<comment type="caution">
    <text evidence="3">The sequence shown here is derived from an EMBL/GenBank/DDBJ whole genome shotgun (WGS) entry which is preliminary data.</text>
</comment>
<protein>
    <submittedName>
        <fullName evidence="3">NAD(P)-dependent dehydrogenase (Short-subunit alcohol dehydrogenase family)</fullName>
    </submittedName>
</protein>
<gene>
    <name evidence="3" type="ORF">HNR15_003151</name>
</gene>
<reference evidence="3 4" key="1">
    <citation type="submission" date="2020-07" db="EMBL/GenBank/DDBJ databases">
        <title>Sequencing the genomes of 1000 actinobacteria strains.</title>
        <authorList>
            <person name="Klenk H.-P."/>
        </authorList>
    </citation>
    <scope>NUCLEOTIDE SEQUENCE [LARGE SCALE GENOMIC DNA]</scope>
    <source>
        <strain evidence="3 4">DSM 29531</strain>
    </source>
</reference>
<dbReference type="PANTHER" id="PTHR42760:SF133">
    <property type="entry name" value="3-OXOACYL-[ACYL-CARRIER-PROTEIN] REDUCTASE"/>
    <property type="match status" value="1"/>
</dbReference>
<dbReference type="Proteomes" id="UP000571817">
    <property type="component" value="Unassembled WGS sequence"/>
</dbReference>
<dbReference type="PRINTS" id="PR00080">
    <property type="entry name" value="SDRFAMILY"/>
</dbReference>
<accession>A0A853DHD3</accession>
<dbReference type="PRINTS" id="PR00081">
    <property type="entry name" value="GDHRDH"/>
</dbReference>
<evidence type="ECO:0000256" key="1">
    <source>
        <dbReference type="ARBA" id="ARBA00006484"/>
    </source>
</evidence>
<keyword evidence="2" id="KW-0560">Oxidoreductase</keyword>
<dbReference type="EMBL" id="JACCFW010000001">
    <property type="protein sequence ID" value="NYJ76188.1"/>
    <property type="molecule type" value="Genomic_DNA"/>
</dbReference>
<dbReference type="InterPro" id="IPR020904">
    <property type="entry name" value="Sc_DH/Rdtase_CS"/>
</dbReference>